<dbReference type="InterPro" id="IPR008927">
    <property type="entry name" value="6-PGluconate_DH-like_C_sf"/>
</dbReference>
<feature type="domain" description="6-phosphogluconate dehydrogenase NADP-binding" evidence="4">
    <location>
        <begin position="3"/>
        <end position="161"/>
    </location>
</feature>
<dbReference type="InterPro" id="IPR029154">
    <property type="entry name" value="HIBADH-like_NADP-bd"/>
</dbReference>
<dbReference type="GO" id="GO:0016491">
    <property type="term" value="F:oxidoreductase activity"/>
    <property type="evidence" value="ECO:0007669"/>
    <property type="project" value="UniProtKB-KW"/>
</dbReference>
<comment type="caution">
    <text evidence="6">The sequence shown here is derived from an EMBL/GenBank/DDBJ whole genome shotgun (WGS) entry which is preliminary data.</text>
</comment>
<evidence type="ECO:0000256" key="3">
    <source>
        <dbReference type="PIRSR" id="PIRSR000103-1"/>
    </source>
</evidence>
<dbReference type="AlphaFoldDB" id="A0A4Q2RDB4"/>
<dbReference type="InterPro" id="IPR006115">
    <property type="entry name" value="6PGDH_NADP-bd"/>
</dbReference>
<dbReference type="InterPro" id="IPR051265">
    <property type="entry name" value="HIBADH-related_NP60_sf"/>
</dbReference>
<keyword evidence="7" id="KW-1185">Reference proteome</keyword>
<feature type="active site" evidence="3">
    <location>
        <position position="170"/>
    </location>
</feature>
<proteinExistence type="predicted"/>
<evidence type="ECO:0000259" key="5">
    <source>
        <dbReference type="Pfam" id="PF14833"/>
    </source>
</evidence>
<name>A0A4Q2RDB4_9HYPH</name>
<evidence type="ECO:0000256" key="2">
    <source>
        <dbReference type="ARBA" id="ARBA00023027"/>
    </source>
</evidence>
<reference evidence="6 7" key="2">
    <citation type="submission" date="2019-02" db="EMBL/GenBank/DDBJ databases">
        <title>'Lichenibacterium ramalinii' gen. nov. sp. nov., 'Lichenibacterium minor' gen. nov. sp. nov.</title>
        <authorList>
            <person name="Pankratov T."/>
        </authorList>
    </citation>
    <scope>NUCLEOTIDE SEQUENCE [LARGE SCALE GENOMIC DNA]</scope>
    <source>
        <strain evidence="6 7">RmlP001</strain>
    </source>
</reference>
<dbReference type="InterPro" id="IPR013328">
    <property type="entry name" value="6PGD_dom2"/>
</dbReference>
<dbReference type="SUPFAM" id="SSF48179">
    <property type="entry name" value="6-phosphogluconate dehydrogenase C-terminal domain-like"/>
    <property type="match status" value="1"/>
</dbReference>
<dbReference type="RefSeq" id="WP_129218987.1">
    <property type="nucleotide sequence ID" value="NZ_QYBC01000007.1"/>
</dbReference>
<dbReference type="GO" id="GO:0051287">
    <property type="term" value="F:NAD binding"/>
    <property type="evidence" value="ECO:0007669"/>
    <property type="project" value="InterPro"/>
</dbReference>
<keyword evidence="2" id="KW-0520">NAD</keyword>
<dbReference type="EMBL" id="QYBC01000007">
    <property type="protein sequence ID" value="RYB05237.1"/>
    <property type="molecule type" value="Genomic_DNA"/>
</dbReference>
<protein>
    <submittedName>
        <fullName evidence="6">NAD(P)-dependent oxidoreductase</fullName>
    </submittedName>
</protein>
<reference evidence="6 7" key="1">
    <citation type="submission" date="2018-09" db="EMBL/GenBank/DDBJ databases">
        <authorList>
            <person name="Grouzdev D.S."/>
            <person name="Krutkina M.S."/>
        </authorList>
    </citation>
    <scope>NUCLEOTIDE SEQUENCE [LARGE SCALE GENOMIC DNA]</scope>
    <source>
        <strain evidence="6 7">RmlP001</strain>
    </source>
</reference>
<keyword evidence="1" id="KW-0560">Oxidoreductase</keyword>
<dbReference type="InterPro" id="IPR015815">
    <property type="entry name" value="HIBADH-related"/>
</dbReference>
<organism evidence="6 7">
    <name type="scientific">Lichenibacterium ramalinae</name>
    <dbReference type="NCBI Taxonomy" id="2316527"/>
    <lineage>
        <taxon>Bacteria</taxon>
        <taxon>Pseudomonadati</taxon>
        <taxon>Pseudomonadota</taxon>
        <taxon>Alphaproteobacteria</taxon>
        <taxon>Hyphomicrobiales</taxon>
        <taxon>Lichenihabitantaceae</taxon>
        <taxon>Lichenibacterium</taxon>
    </lineage>
</organism>
<dbReference type="GO" id="GO:0050661">
    <property type="term" value="F:NADP binding"/>
    <property type="evidence" value="ECO:0007669"/>
    <property type="project" value="InterPro"/>
</dbReference>
<dbReference type="PIRSF" id="PIRSF000103">
    <property type="entry name" value="HIBADH"/>
    <property type="match status" value="1"/>
</dbReference>
<dbReference type="SUPFAM" id="SSF51735">
    <property type="entry name" value="NAD(P)-binding Rossmann-fold domains"/>
    <property type="match status" value="1"/>
</dbReference>
<evidence type="ECO:0000313" key="7">
    <source>
        <dbReference type="Proteomes" id="UP000289411"/>
    </source>
</evidence>
<dbReference type="Proteomes" id="UP000289411">
    <property type="component" value="Unassembled WGS sequence"/>
</dbReference>
<evidence type="ECO:0000256" key="1">
    <source>
        <dbReference type="ARBA" id="ARBA00023002"/>
    </source>
</evidence>
<dbReference type="Gene3D" id="3.40.50.720">
    <property type="entry name" value="NAD(P)-binding Rossmann-like Domain"/>
    <property type="match status" value="1"/>
</dbReference>
<evidence type="ECO:0000259" key="4">
    <source>
        <dbReference type="Pfam" id="PF03446"/>
    </source>
</evidence>
<dbReference type="Gene3D" id="1.10.1040.10">
    <property type="entry name" value="N-(1-d-carboxylethyl)-l-norvaline Dehydrogenase, domain 2"/>
    <property type="match status" value="1"/>
</dbReference>
<dbReference type="Pfam" id="PF14833">
    <property type="entry name" value="NAD_binding_11"/>
    <property type="match status" value="1"/>
</dbReference>
<dbReference type="Pfam" id="PF03446">
    <property type="entry name" value="NAD_binding_2"/>
    <property type="match status" value="1"/>
</dbReference>
<dbReference type="InterPro" id="IPR036291">
    <property type="entry name" value="NAD(P)-bd_dom_sf"/>
</dbReference>
<sequence length="301" mass="31584">MLIGWAGIGKMGSPMVRAVLSGGHEVVVLEPLPENRASAVAAGARVAQSIEQLAAETDIVITTVARDEVLHDLVLGEDGFARHLRAPQIFVDVSTVSPRLSAEIAAALDARSVPYLRAPVSGSTVTAGSAQLSAMVSGPREAWLRVEPVLACFSARQFWVGEGDEARYLKLAVNVILGGTSALLAEALAIGRCGGLPVSVLMDVICQSAVGSPLLAYKQEAVVRQDFEPSFSIEQMIKDLELIGDVAAAAGVSTVLSDVVRRRFEAARRQGLGEMDYFVLAQSFPLAQAVAPDAPATPDVG</sequence>
<accession>A0A4Q2RDB4</accession>
<feature type="domain" description="3-hydroxyisobutyrate dehydrogenase-like NAD-binding" evidence="5">
    <location>
        <begin position="168"/>
        <end position="277"/>
    </location>
</feature>
<gene>
    <name evidence="6" type="ORF">D3272_09795</name>
</gene>
<evidence type="ECO:0000313" key="6">
    <source>
        <dbReference type="EMBL" id="RYB05237.1"/>
    </source>
</evidence>
<dbReference type="PANTHER" id="PTHR43580">
    <property type="entry name" value="OXIDOREDUCTASE GLYR1-RELATED"/>
    <property type="match status" value="1"/>
</dbReference>
<dbReference type="PANTHER" id="PTHR43580:SF2">
    <property type="entry name" value="CYTOKINE-LIKE NUCLEAR FACTOR N-PAC"/>
    <property type="match status" value="1"/>
</dbReference>
<dbReference type="OrthoDB" id="9812907at2"/>